<organism evidence="1 2">
    <name type="scientific">Alkalicella caledoniensis</name>
    <dbReference type="NCBI Taxonomy" id="2731377"/>
    <lineage>
        <taxon>Bacteria</taxon>
        <taxon>Bacillati</taxon>
        <taxon>Bacillota</taxon>
        <taxon>Clostridia</taxon>
        <taxon>Eubacteriales</taxon>
        <taxon>Proteinivoracaceae</taxon>
        <taxon>Alkalicella</taxon>
    </lineage>
</organism>
<dbReference type="AlphaFoldDB" id="A0A7G9W5J2"/>
<sequence>MNTNINYEGLISKIGDCCLTPSNCGSCKKGNCLIGYCRQSLTSCLRQQDDFLDGGLDQIPNNDMKVYDDDTVVSSLAYLLKQCRNCNLYHDEDCIINIVRSTYEIILFGEALDYKGSTLMYLNDMKSIDPSMADRVMIAFQNVK</sequence>
<keyword evidence="2" id="KW-1185">Reference proteome</keyword>
<name>A0A7G9W5J2_ALKCA</name>
<dbReference type="KEGG" id="acae:HYG86_03800"/>
<proteinExistence type="predicted"/>
<gene>
    <name evidence="1" type="ORF">HYG86_03800</name>
</gene>
<reference evidence="1 2" key="1">
    <citation type="submission" date="2020-07" db="EMBL/GenBank/DDBJ databases">
        <title>Alkalicella. sp. LB2 genome.</title>
        <authorList>
            <person name="Postec A."/>
            <person name="Quemeneur M."/>
        </authorList>
    </citation>
    <scope>NUCLEOTIDE SEQUENCE [LARGE SCALE GENOMIC DNA]</scope>
    <source>
        <strain evidence="1 2">LB2</strain>
    </source>
</reference>
<protein>
    <submittedName>
        <fullName evidence="1">Uncharacterized protein</fullName>
    </submittedName>
</protein>
<dbReference type="RefSeq" id="WP_213167617.1">
    <property type="nucleotide sequence ID" value="NZ_CP058559.1"/>
</dbReference>
<accession>A0A7G9W5J2</accession>
<dbReference type="Proteomes" id="UP000516160">
    <property type="component" value="Chromosome"/>
</dbReference>
<dbReference type="EMBL" id="CP058559">
    <property type="protein sequence ID" value="QNO13954.1"/>
    <property type="molecule type" value="Genomic_DNA"/>
</dbReference>
<evidence type="ECO:0000313" key="2">
    <source>
        <dbReference type="Proteomes" id="UP000516160"/>
    </source>
</evidence>
<evidence type="ECO:0000313" key="1">
    <source>
        <dbReference type="EMBL" id="QNO13954.1"/>
    </source>
</evidence>